<organism evidence="6 7">
    <name type="scientific">Thermogemmata fonticola</name>
    <dbReference type="NCBI Taxonomy" id="2755323"/>
    <lineage>
        <taxon>Bacteria</taxon>
        <taxon>Pseudomonadati</taxon>
        <taxon>Planctomycetota</taxon>
        <taxon>Planctomycetia</taxon>
        <taxon>Gemmatales</taxon>
        <taxon>Gemmataceae</taxon>
        <taxon>Thermogemmata</taxon>
    </lineage>
</organism>
<keyword evidence="4" id="KW-0732">Signal</keyword>
<evidence type="ECO:0000256" key="4">
    <source>
        <dbReference type="SAM" id="SignalP"/>
    </source>
</evidence>
<dbReference type="RefSeq" id="WP_194536503.1">
    <property type="nucleotide sequence ID" value="NZ_JACEFB010000001.1"/>
</dbReference>
<sequence length="521" mass="56286">MKKCVLIIAFIHLGLGVSLAPAGFLQTREVDRRELLEAFQRQLQNVVKTAGPGVVAIVVSRSEFYPPRPPDAPAGQLGAFDPREFIKGDASPSRIRLAKHLDLSDPQAIAEHGCAGGVVLDTSGLILTLYHVIEGARKIYVHTAQGGSYADIHAADARSDLAVLKLIRPPDGLVPIRFADVLLYDLPQRKATVAPGRLVVLLAYSGRGELRLEKPSAAFGSLTNVRHRLSLLRGDGDVPLDKQSSYYKSGVLLEHDVRPFSDISGAALVNLDGELLGLVTAGAVVYDRSIGPGYALPADENFRRILEVLRRGEEVEYGFLGVTLAESRGRREQGVEIGAVNPGGPADQAGLRPGDLIIRINGYPIESYDDLLIHIGAALAGSKVELTVLPRLGPPRTVTATLAKFNNPQPFIASVRPSPVFGLRVDYSSILTLRLRTQPLALASPILPGVCIREIIPGSPMERKLKTLGESTDRWLITHVNHKPVASPAAFYSACKDQKTLTLTLIDITETPPRPRELIVP</sequence>
<gene>
    <name evidence="6" type="ORF">H0921_02910</name>
</gene>
<name>A0A7V8VBQ6_9BACT</name>
<evidence type="ECO:0000256" key="1">
    <source>
        <dbReference type="ARBA" id="ARBA00010541"/>
    </source>
</evidence>
<dbReference type="InterPro" id="IPR043504">
    <property type="entry name" value="Peptidase_S1_PA_chymotrypsin"/>
</dbReference>
<feature type="signal peptide" evidence="4">
    <location>
        <begin position="1"/>
        <end position="22"/>
    </location>
</feature>
<comment type="caution">
    <text evidence="6">The sequence shown here is derived from an EMBL/GenBank/DDBJ whole genome shotgun (WGS) entry which is preliminary data.</text>
</comment>
<dbReference type="SMART" id="SM00228">
    <property type="entry name" value="PDZ"/>
    <property type="match status" value="1"/>
</dbReference>
<dbReference type="Gene3D" id="2.30.42.10">
    <property type="match status" value="1"/>
</dbReference>
<accession>A0A7V8VBQ6</accession>
<dbReference type="Pfam" id="PF13365">
    <property type="entry name" value="Trypsin_2"/>
    <property type="match status" value="1"/>
</dbReference>
<evidence type="ECO:0000256" key="2">
    <source>
        <dbReference type="ARBA" id="ARBA00022670"/>
    </source>
</evidence>
<keyword evidence="3" id="KW-0378">Hydrolase</keyword>
<evidence type="ECO:0000259" key="5">
    <source>
        <dbReference type="PROSITE" id="PS50106"/>
    </source>
</evidence>
<evidence type="ECO:0000313" key="6">
    <source>
        <dbReference type="EMBL" id="MBA2225107.1"/>
    </source>
</evidence>
<dbReference type="PANTHER" id="PTHR43343">
    <property type="entry name" value="PEPTIDASE S12"/>
    <property type="match status" value="1"/>
</dbReference>
<proteinExistence type="inferred from homology"/>
<dbReference type="InterPro" id="IPR051201">
    <property type="entry name" value="Chloro_Bact_Ser_Proteases"/>
</dbReference>
<dbReference type="AlphaFoldDB" id="A0A7V8VBQ6"/>
<feature type="chain" id="PRO_5030673858" evidence="4">
    <location>
        <begin position="23"/>
        <end position="521"/>
    </location>
</feature>
<comment type="similarity">
    <text evidence="1">Belongs to the peptidase S1C family.</text>
</comment>
<dbReference type="Proteomes" id="UP000542342">
    <property type="component" value="Unassembled WGS sequence"/>
</dbReference>
<dbReference type="PROSITE" id="PS50106">
    <property type="entry name" value="PDZ"/>
    <property type="match status" value="1"/>
</dbReference>
<dbReference type="InterPro" id="IPR001940">
    <property type="entry name" value="Peptidase_S1C"/>
</dbReference>
<evidence type="ECO:0000313" key="7">
    <source>
        <dbReference type="Proteomes" id="UP000542342"/>
    </source>
</evidence>
<feature type="domain" description="PDZ" evidence="5">
    <location>
        <begin position="305"/>
        <end position="367"/>
    </location>
</feature>
<dbReference type="GO" id="GO:0006508">
    <property type="term" value="P:proteolysis"/>
    <property type="evidence" value="ECO:0007669"/>
    <property type="project" value="UniProtKB-KW"/>
</dbReference>
<dbReference type="InterPro" id="IPR001478">
    <property type="entry name" value="PDZ"/>
</dbReference>
<dbReference type="Pfam" id="PF00595">
    <property type="entry name" value="PDZ"/>
    <property type="match status" value="1"/>
</dbReference>
<evidence type="ECO:0000256" key="3">
    <source>
        <dbReference type="ARBA" id="ARBA00022801"/>
    </source>
</evidence>
<dbReference type="InterPro" id="IPR036034">
    <property type="entry name" value="PDZ_sf"/>
</dbReference>
<dbReference type="EMBL" id="JACEFB010000001">
    <property type="protein sequence ID" value="MBA2225107.1"/>
    <property type="molecule type" value="Genomic_DNA"/>
</dbReference>
<dbReference type="SUPFAM" id="SSF50494">
    <property type="entry name" value="Trypsin-like serine proteases"/>
    <property type="match status" value="1"/>
</dbReference>
<reference evidence="6 7" key="1">
    <citation type="submission" date="2020-07" db="EMBL/GenBank/DDBJ databases">
        <title>Thermogemmata thermophila gen. nov., sp. nov., a novel moderate thermophilic planctomycete from a Kamchatka hot spring.</title>
        <authorList>
            <person name="Elcheninov A.G."/>
            <person name="Podosokorskaya O.A."/>
            <person name="Kovaleva O.L."/>
            <person name="Novikov A."/>
            <person name="Bonch-Osmolovskaya E.A."/>
            <person name="Toshchakov S.V."/>
            <person name="Kublanov I.V."/>
        </authorList>
    </citation>
    <scope>NUCLEOTIDE SEQUENCE [LARGE SCALE GENOMIC DNA]</scope>
    <source>
        <strain evidence="6 7">2918</strain>
    </source>
</reference>
<keyword evidence="7" id="KW-1185">Reference proteome</keyword>
<dbReference type="PANTHER" id="PTHR43343:SF3">
    <property type="entry name" value="PROTEASE DO-LIKE 8, CHLOROPLASTIC"/>
    <property type="match status" value="1"/>
</dbReference>
<keyword evidence="2" id="KW-0645">Protease</keyword>
<dbReference type="Gene3D" id="2.40.10.10">
    <property type="entry name" value="Trypsin-like serine proteases"/>
    <property type="match status" value="2"/>
</dbReference>
<dbReference type="GO" id="GO:0004252">
    <property type="term" value="F:serine-type endopeptidase activity"/>
    <property type="evidence" value="ECO:0007669"/>
    <property type="project" value="InterPro"/>
</dbReference>
<dbReference type="SUPFAM" id="SSF50156">
    <property type="entry name" value="PDZ domain-like"/>
    <property type="match status" value="1"/>
</dbReference>
<protein>
    <submittedName>
        <fullName evidence="6">Trypsin-like peptidase domain-containing protein</fullName>
    </submittedName>
</protein>
<dbReference type="InterPro" id="IPR009003">
    <property type="entry name" value="Peptidase_S1_PA"/>
</dbReference>
<dbReference type="PRINTS" id="PR00834">
    <property type="entry name" value="PROTEASES2C"/>
</dbReference>